<dbReference type="InterPro" id="IPR002509">
    <property type="entry name" value="NODB_dom"/>
</dbReference>
<dbReference type="Gene3D" id="3.40.50.12170">
    <property type="entry name" value="Uncharacterised protein PF07075, DUF1343"/>
    <property type="match status" value="1"/>
</dbReference>
<dbReference type="Pfam" id="PF07075">
    <property type="entry name" value="NamZ_N"/>
    <property type="match status" value="1"/>
</dbReference>
<proteinExistence type="predicted"/>
<dbReference type="SUPFAM" id="SSF88713">
    <property type="entry name" value="Glycoside hydrolase/deacetylase"/>
    <property type="match status" value="1"/>
</dbReference>
<name>A0A0F6XZ54_BRELA</name>
<feature type="domain" description="NodB homology" evidence="3">
    <location>
        <begin position="487"/>
        <end position="689"/>
    </location>
</feature>
<organism evidence="4">
    <name type="scientific">Brevibacillus laterosporus</name>
    <name type="common">Bacillus laterosporus</name>
    <dbReference type="NCBI Taxonomy" id="1465"/>
    <lineage>
        <taxon>Bacteria</taxon>
        <taxon>Bacillati</taxon>
        <taxon>Bacillota</taxon>
        <taxon>Bacilli</taxon>
        <taxon>Bacillales</taxon>
        <taxon>Paenibacillaceae</taxon>
        <taxon>Brevibacillus</taxon>
    </lineage>
</organism>
<dbReference type="GO" id="GO:0016810">
    <property type="term" value="F:hydrolase activity, acting on carbon-nitrogen (but not peptide) bonds"/>
    <property type="evidence" value="ECO:0007669"/>
    <property type="project" value="InterPro"/>
</dbReference>
<dbReference type="GO" id="GO:0033922">
    <property type="term" value="F:peptidoglycan beta-N-acetylmuramidase activity"/>
    <property type="evidence" value="ECO:0007669"/>
    <property type="project" value="InterPro"/>
</dbReference>
<evidence type="ECO:0000313" key="4">
    <source>
        <dbReference type="EMBL" id="AKF93181.1"/>
    </source>
</evidence>
<accession>A0A0F6XZ54</accession>
<keyword evidence="2" id="KW-0732">Signal</keyword>
<evidence type="ECO:0000256" key="1">
    <source>
        <dbReference type="SAM" id="MobiDB-lite"/>
    </source>
</evidence>
<feature type="region of interest" description="Disordered" evidence="1">
    <location>
        <begin position="412"/>
        <end position="496"/>
    </location>
</feature>
<dbReference type="InterPro" id="IPR048502">
    <property type="entry name" value="NamZ_N"/>
</dbReference>
<feature type="compositionally biased region" description="Polar residues" evidence="1">
    <location>
        <begin position="464"/>
        <end position="487"/>
    </location>
</feature>
<dbReference type="Pfam" id="PF20732">
    <property type="entry name" value="NamZ_C"/>
    <property type="match status" value="1"/>
</dbReference>
<dbReference type="InterPro" id="IPR008302">
    <property type="entry name" value="NamZ"/>
</dbReference>
<dbReference type="PANTHER" id="PTHR42915">
    <property type="entry name" value="HYPOTHETICAL 460 KDA PROTEIN IN FEUA-SIGW INTERGENIC REGION [PRECURSOR]"/>
    <property type="match status" value="1"/>
</dbReference>
<dbReference type="Pfam" id="PF01522">
    <property type="entry name" value="Polysacc_deac_1"/>
    <property type="match status" value="1"/>
</dbReference>
<evidence type="ECO:0000256" key="2">
    <source>
        <dbReference type="SAM" id="SignalP"/>
    </source>
</evidence>
<feature type="signal peptide" evidence="2">
    <location>
        <begin position="1"/>
        <end position="24"/>
    </location>
</feature>
<dbReference type="InterPro" id="IPR048503">
    <property type="entry name" value="NamZ_C"/>
</dbReference>
<dbReference type="Gene3D" id="3.90.1150.140">
    <property type="match status" value="1"/>
</dbReference>
<sequence length="702" mass="77553">MRKGILFLTCLIMLMFVSDRNSYANPPSIRLGDDVLITKYHHLIDGKRIGLVTNQTGMNSQGQSIIDVLAKYHNATLAALYGPEHGIDGQARAGAYVESYIHKDWNIPVYSLYGKTRKPTANMLKNVDVLVFDLQDIGARSYTYISTLHDVMEAAREHKKPLIVLDRPNPLGGKIVDGPVLTPPYLSFVGVDELPLAHGMTIGELAQFFNRKIGVHLTIIPMDYYARGMIFQDTGLTWVKSSPQVPNLASVFGYLATGLGEGIGLQHSDNFKWVGAEGIQANQLAKMLNDADLPGVVFVPETKGFAGGVRLQIIDYHAFNPARTGMYVLAYANQLTSSVMKNQDKRFNSDQFDKIMGSSELRKALARKASPEELEALYAPMVNSFKMERLPYLIYEDIGKEYMGAIVDSGKKATVEPKPDSTSPEPTPEPKPKPESKPEPSTTKPVAKPTPKPDVTTPVPGTETKPNPTTSGQKPDTTTTKPVSSQKVAHLTFDDGPSNVTVQILDVLKQHNIKATFFVLGRNVKGNEAILRRMLAEGHTIGNHTHSHDYNKIYKNPQAFFTDLKQSEAEIQKITGEKPSMIRFPGGSNNGVSKKAQDTTIYGANKWVMNDIVKEAKNQGYTYFDWNVSSGDARSNSYTPQEVIRNVKNGSANKHEVVILMHDTKAKESTLKALPQVIADLKKQGFTFEALQPTSKTVQFLK</sequence>
<feature type="compositionally biased region" description="Basic and acidic residues" evidence="1">
    <location>
        <begin position="428"/>
        <end position="438"/>
    </location>
</feature>
<dbReference type="EMBL" id="CP011074">
    <property type="protein sequence ID" value="AKF93181.1"/>
    <property type="molecule type" value="Genomic_DNA"/>
</dbReference>
<dbReference type="Gene3D" id="3.20.20.370">
    <property type="entry name" value="Glycoside hydrolase/deacetylase"/>
    <property type="match status" value="1"/>
</dbReference>
<feature type="compositionally biased region" description="Low complexity" evidence="1">
    <location>
        <begin position="439"/>
        <end position="462"/>
    </location>
</feature>
<dbReference type="InterPro" id="IPR011330">
    <property type="entry name" value="Glyco_hydro/deAcase_b/a-brl"/>
</dbReference>
<dbReference type="CDD" id="cd10944">
    <property type="entry name" value="CE4_SmPgdA_like"/>
    <property type="match status" value="1"/>
</dbReference>
<protein>
    <submittedName>
        <fullName evidence="4">Polysaccharide deacetylase</fullName>
    </submittedName>
</protein>
<gene>
    <name evidence="4" type="ORF">EX87_05570</name>
</gene>
<reference evidence="4" key="1">
    <citation type="submission" date="2015-03" db="EMBL/GenBank/DDBJ databases">
        <title>MIGS Cultured Bacterial/Archaeal sample from Brevibacillus laterosporus.</title>
        <authorList>
            <person name="Zeng D."/>
            <person name="Zhu L."/>
            <person name="Dong G."/>
            <person name="Ye W."/>
            <person name="Ren D."/>
            <person name="Wu L."/>
            <person name="Xu J."/>
            <person name="Li G."/>
            <person name="Guo L."/>
        </authorList>
    </citation>
    <scope>NUCLEOTIDE SEQUENCE</scope>
    <source>
        <strain evidence="4">B9</strain>
    </source>
</reference>
<dbReference type="PRINTS" id="PR01217">
    <property type="entry name" value="PRICHEXTENSN"/>
</dbReference>
<dbReference type="AlphaFoldDB" id="A0A0F6XZ54"/>
<dbReference type="GO" id="GO:0005975">
    <property type="term" value="P:carbohydrate metabolic process"/>
    <property type="evidence" value="ECO:0007669"/>
    <property type="project" value="InterPro"/>
</dbReference>
<dbReference type="PROSITE" id="PS51677">
    <property type="entry name" value="NODB"/>
    <property type="match status" value="1"/>
</dbReference>
<dbReference type="RefSeq" id="WP_031411929.1">
    <property type="nucleotide sequence ID" value="NZ_CP011074.1"/>
</dbReference>
<evidence type="ECO:0000259" key="3">
    <source>
        <dbReference type="PROSITE" id="PS51677"/>
    </source>
</evidence>
<feature type="chain" id="PRO_5038396987" evidence="2">
    <location>
        <begin position="25"/>
        <end position="702"/>
    </location>
</feature>
<dbReference type="PANTHER" id="PTHR42915:SF1">
    <property type="entry name" value="PEPTIDOGLYCAN BETA-N-ACETYLMURAMIDASE NAMZ"/>
    <property type="match status" value="1"/>
</dbReference>